<dbReference type="PROSITE" id="PS00678">
    <property type="entry name" value="WD_REPEATS_1"/>
    <property type="match status" value="1"/>
</dbReference>
<protein>
    <recommendedName>
        <fullName evidence="1">DUF6443 domain-containing protein</fullName>
    </recommendedName>
</protein>
<evidence type="ECO:0000313" key="3">
    <source>
        <dbReference type="Proteomes" id="UP000266183"/>
    </source>
</evidence>
<dbReference type="Proteomes" id="UP000266183">
    <property type="component" value="Chromosome"/>
</dbReference>
<sequence length="518" mass="56293">MTITRTTAGTATCIGQTYQYHASESGDVVWSIQGGTIVSSNDDDVSVIWNATSGTLTGHLETLVRVCQSPDPCVWEPYTFDGSLSVTATPIALSLSASPTLVCPGQQVVLTASSGGTTITWSGSGVDGLSGASQTVNPTATTTYTATTTNGNCSLSKNAVVTVQISPPNVPVQPQISLNTCGNKIIHSGLPPANVQWYWQQTDQGTSMAMSSTLDVEAPQSGQYYLRAYSPTCGWSTTSRVVTVNVDKTITCQNLNYIVSTTVLRKNVTVEGDINTLPAEDVQRQTSYFNGLGWSTQEVSWQASPSHADIIQPIEYDEFGRQAVKYLPYADGSGTGWFRENPLGSNGNYVTSNQYTFYNQPGSSIATDVAPFAKTIFEPSPLNRVWKQGAPGVTWQPNNDINSLTDKTIKKRYPTNKADEVLFFTYDVASNSLSVGTSASINFYDPNELVGDVTYDENENEIVTFTDKKGRMICKRVQYGTSGTTKLYASTYYIYDNKDKLILVLPPEAIVEILKQYY</sequence>
<keyword evidence="3" id="KW-1185">Reference proteome</keyword>
<dbReference type="AlphaFoldDB" id="A0A385SVX2"/>
<accession>A0A385SVX2</accession>
<proteinExistence type="predicted"/>
<organism evidence="2 3">
    <name type="scientific">Chryseolinea soli</name>
    <dbReference type="NCBI Taxonomy" id="2321403"/>
    <lineage>
        <taxon>Bacteria</taxon>
        <taxon>Pseudomonadati</taxon>
        <taxon>Bacteroidota</taxon>
        <taxon>Cytophagia</taxon>
        <taxon>Cytophagales</taxon>
        <taxon>Fulvivirgaceae</taxon>
        <taxon>Chryseolinea</taxon>
    </lineage>
</organism>
<dbReference type="EMBL" id="CP032382">
    <property type="protein sequence ID" value="AYB34307.1"/>
    <property type="molecule type" value="Genomic_DNA"/>
</dbReference>
<dbReference type="InterPro" id="IPR019775">
    <property type="entry name" value="WD40_repeat_CS"/>
</dbReference>
<reference evidence="3" key="1">
    <citation type="submission" date="2018-09" db="EMBL/GenBank/DDBJ databases">
        <title>Chryseolinea sp. KIS68-18 isolated from soil.</title>
        <authorList>
            <person name="Weon H.-Y."/>
            <person name="Kwon S.-W."/>
            <person name="Lee S.A."/>
        </authorList>
    </citation>
    <scope>NUCLEOTIDE SEQUENCE [LARGE SCALE GENOMIC DNA]</scope>
    <source>
        <strain evidence="3">KIS68-18</strain>
    </source>
</reference>
<name>A0A385SVX2_9BACT</name>
<dbReference type="KEGG" id="chk:D4L85_28670"/>
<gene>
    <name evidence="2" type="ORF">D4L85_28670</name>
</gene>
<evidence type="ECO:0000259" key="1">
    <source>
        <dbReference type="Pfam" id="PF20041"/>
    </source>
</evidence>
<dbReference type="Pfam" id="PF20041">
    <property type="entry name" value="DUF6443"/>
    <property type="match status" value="1"/>
</dbReference>
<feature type="domain" description="DUF6443" evidence="1">
    <location>
        <begin position="263"/>
        <end position="400"/>
    </location>
</feature>
<dbReference type="InterPro" id="IPR045619">
    <property type="entry name" value="DUF6443"/>
</dbReference>
<evidence type="ECO:0000313" key="2">
    <source>
        <dbReference type="EMBL" id="AYB34307.1"/>
    </source>
</evidence>